<dbReference type="EMBL" id="VOPY01000001">
    <property type="protein sequence ID" value="TXC73713.1"/>
    <property type="molecule type" value="Genomic_DNA"/>
</dbReference>
<dbReference type="Proteomes" id="UP000321129">
    <property type="component" value="Unassembled WGS sequence"/>
</dbReference>
<keyword evidence="3" id="KW-1185">Reference proteome</keyword>
<feature type="transmembrane region" description="Helical" evidence="1">
    <location>
        <begin position="60"/>
        <end position="79"/>
    </location>
</feature>
<evidence type="ECO:0000256" key="1">
    <source>
        <dbReference type="SAM" id="Phobius"/>
    </source>
</evidence>
<protein>
    <submittedName>
        <fullName evidence="2">Uncharacterized protein</fullName>
    </submittedName>
</protein>
<dbReference type="AlphaFoldDB" id="A0A5C6UKR6"/>
<evidence type="ECO:0000313" key="3">
    <source>
        <dbReference type="Proteomes" id="UP000321129"/>
    </source>
</evidence>
<reference evidence="2 3" key="1">
    <citation type="submission" date="2019-08" db="EMBL/GenBank/DDBJ databases">
        <title>Sphingorhabdus soil sp. nov., isolated from arctic soil.</title>
        <authorList>
            <person name="Liu Y."/>
        </authorList>
    </citation>
    <scope>NUCLEOTIDE SEQUENCE [LARGE SCALE GENOMIC DNA]</scope>
    <source>
        <strain evidence="2 3">D-2Q-5-6</strain>
    </source>
</reference>
<proteinExistence type="predicted"/>
<dbReference type="RefSeq" id="WP_147121549.1">
    <property type="nucleotide sequence ID" value="NZ_VOPY01000001.1"/>
</dbReference>
<gene>
    <name evidence="2" type="ORF">FSZ31_02985</name>
</gene>
<sequence>MDTLEFPGDDDERAAMRARLRAAPSPAKRGGMALTLLALMLFASPQLTGRSEIGGLDTATLGWIALAAGWVLLIAGIIIRARRFRALAGPKT</sequence>
<comment type="caution">
    <text evidence="2">The sequence shown here is derived from an EMBL/GenBank/DDBJ whole genome shotgun (WGS) entry which is preliminary data.</text>
</comment>
<organism evidence="2 3">
    <name type="scientific">Flavisphingopyxis soli</name>
    <dbReference type="NCBI Taxonomy" id="2601267"/>
    <lineage>
        <taxon>Bacteria</taxon>
        <taxon>Pseudomonadati</taxon>
        <taxon>Pseudomonadota</taxon>
        <taxon>Alphaproteobacteria</taxon>
        <taxon>Sphingomonadales</taxon>
        <taxon>Sphingopyxidaceae</taxon>
        <taxon>Flavisphingopyxis</taxon>
    </lineage>
</organism>
<keyword evidence="1" id="KW-0812">Transmembrane</keyword>
<keyword evidence="1" id="KW-1133">Transmembrane helix</keyword>
<name>A0A5C6UKR6_9SPHN</name>
<accession>A0A5C6UKR6</accession>
<keyword evidence="1" id="KW-0472">Membrane</keyword>
<evidence type="ECO:0000313" key="2">
    <source>
        <dbReference type="EMBL" id="TXC73713.1"/>
    </source>
</evidence>